<keyword evidence="2" id="KW-1185">Reference proteome</keyword>
<evidence type="ECO:0000313" key="1">
    <source>
        <dbReference type="EMBL" id="KAL3629089.1"/>
    </source>
</evidence>
<evidence type="ECO:0008006" key="3">
    <source>
        <dbReference type="Google" id="ProtNLM"/>
    </source>
</evidence>
<evidence type="ECO:0000313" key="2">
    <source>
        <dbReference type="Proteomes" id="UP001632038"/>
    </source>
</evidence>
<gene>
    <name evidence="1" type="ORF">CASFOL_026311</name>
</gene>
<dbReference type="PANTHER" id="PTHR47481:SF10">
    <property type="entry name" value="COPIA-LIKE POLYPROTEIN_RETROTRANSPOSON"/>
    <property type="match status" value="1"/>
</dbReference>
<organism evidence="1 2">
    <name type="scientific">Castilleja foliolosa</name>
    <dbReference type="NCBI Taxonomy" id="1961234"/>
    <lineage>
        <taxon>Eukaryota</taxon>
        <taxon>Viridiplantae</taxon>
        <taxon>Streptophyta</taxon>
        <taxon>Embryophyta</taxon>
        <taxon>Tracheophyta</taxon>
        <taxon>Spermatophyta</taxon>
        <taxon>Magnoliopsida</taxon>
        <taxon>eudicotyledons</taxon>
        <taxon>Gunneridae</taxon>
        <taxon>Pentapetalae</taxon>
        <taxon>asterids</taxon>
        <taxon>lamiids</taxon>
        <taxon>Lamiales</taxon>
        <taxon>Orobanchaceae</taxon>
        <taxon>Pedicularideae</taxon>
        <taxon>Castillejinae</taxon>
        <taxon>Castilleja</taxon>
    </lineage>
</organism>
<protein>
    <recommendedName>
        <fullName evidence="3">Retrotransposon Copia-like N-terminal domain-containing protein</fullName>
    </recommendedName>
</protein>
<dbReference type="PANTHER" id="PTHR47481">
    <property type="match status" value="1"/>
</dbReference>
<dbReference type="EMBL" id="JAVIJP010000034">
    <property type="protein sequence ID" value="KAL3629089.1"/>
    <property type="molecule type" value="Genomic_DNA"/>
</dbReference>
<dbReference type="AlphaFoldDB" id="A0ABD3CIL2"/>
<reference evidence="2" key="1">
    <citation type="journal article" date="2024" name="IScience">
        <title>Strigolactones Initiate the Formation of Haustorium-like Structures in Castilleja.</title>
        <authorList>
            <person name="Buerger M."/>
            <person name="Peterson D."/>
            <person name="Chory J."/>
        </authorList>
    </citation>
    <scope>NUCLEOTIDE SEQUENCE [LARGE SCALE GENOMIC DNA]</scope>
</reference>
<dbReference type="Pfam" id="PF14223">
    <property type="entry name" value="Retrotran_gag_2"/>
    <property type="match status" value="1"/>
</dbReference>
<sequence length="494" mass="55633">MADSVIQPQAQLISIKLSDSNFLLWKQQVWAAASGYGLEGYLTGDITAPATLITATDGVLTPNPEYSKWRRQDQLLVSWLLSSLTESLLITAVGLSTASHIWRSIENVFANQNKAKVMQIRLQLQTLKKGGLSMREYLNKIKSCCDLLSAAGEKLSESDQLLYILGGLGVEYNPRMPPSSDHIDTLFKWVPDQRIIDKIEETYLYKYKVAIGEKLHHNGSFSDVIIQSYNEVDSCFDFEVYNGSVEKFYFGLEDIFYITGLPVKGSPLVESDVNVRELCQELLGFEAPGNGVDLLLKNLRENLEVSPQDADEIFLEKADVPLIFLKFLRELENVNDHAWGAGLLANIHYGLTMAKVNNLKSVSTLLLPMYVFAILRLKAFATFYKILPDANVLHFPLVGEGVRLIKKADRNVDAHTVPKRLSLRQKSKIDMLDTYDGVKPLVPEGLRSQASLFRFEDHTTSRSNTHSPSDSILTKWNYAYEGHPARDRDPHNFL</sequence>
<comment type="caution">
    <text evidence="1">The sequence shown here is derived from an EMBL/GenBank/DDBJ whole genome shotgun (WGS) entry which is preliminary data.</text>
</comment>
<name>A0ABD3CIL2_9LAMI</name>
<dbReference type="Proteomes" id="UP001632038">
    <property type="component" value="Unassembled WGS sequence"/>
</dbReference>
<accession>A0ABD3CIL2</accession>
<proteinExistence type="predicted"/>